<evidence type="ECO:0000313" key="10">
    <source>
        <dbReference type="Proteomes" id="UP000887458"/>
    </source>
</evidence>
<dbReference type="PANTHER" id="PTHR43149:SF1">
    <property type="entry name" value="DELTA(3,5)-DELTA(2,4)-DIENOYL-COA ISOMERASE, MITOCHONDRIAL"/>
    <property type="match status" value="1"/>
</dbReference>
<dbReference type="PANTHER" id="PTHR43149">
    <property type="entry name" value="ENOYL-COA HYDRATASE"/>
    <property type="match status" value="1"/>
</dbReference>
<comment type="similarity">
    <text evidence="8">Belongs to the SDHAF2 family.</text>
</comment>
<keyword evidence="6 8" id="KW-0143">Chaperone</keyword>
<evidence type="ECO:0000256" key="7">
    <source>
        <dbReference type="ARBA" id="ARBA00023235"/>
    </source>
</evidence>
<accession>A0ABQ8JX31</accession>
<name>A0ABQ8JX31_DERPT</name>
<comment type="subunit">
    <text evidence="8">Interacts with the flavoprotein subunit within the SDH catalytic dimer.</text>
</comment>
<evidence type="ECO:0000256" key="4">
    <source>
        <dbReference type="ARBA" id="ARBA00023098"/>
    </source>
</evidence>
<dbReference type="InterPro" id="IPR036714">
    <property type="entry name" value="SDH_sf"/>
</dbReference>
<gene>
    <name evidence="9" type="ORF">DERP_002907</name>
</gene>
<evidence type="ECO:0000256" key="3">
    <source>
        <dbReference type="ARBA" id="ARBA00022832"/>
    </source>
</evidence>
<protein>
    <recommendedName>
        <fullName evidence="8">Succinate dehydrogenase assembly factor 2, mitochondrial</fullName>
        <shortName evidence="8">SDH assembly factor 2</shortName>
        <shortName evidence="8">SDHAF2</shortName>
    </recommendedName>
</protein>
<dbReference type="EMBL" id="NJHN03000008">
    <property type="protein sequence ID" value="KAH9426807.1"/>
    <property type="molecule type" value="Genomic_DNA"/>
</dbReference>
<reference evidence="9 10" key="1">
    <citation type="journal article" date="2018" name="J. Allergy Clin. Immunol.">
        <title>High-quality assembly of Dermatophagoides pteronyssinus genome and transcriptome reveals a wide range of novel allergens.</title>
        <authorList>
            <person name="Liu X.Y."/>
            <person name="Yang K.Y."/>
            <person name="Wang M.Q."/>
            <person name="Kwok J.S."/>
            <person name="Zeng X."/>
            <person name="Yang Z."/>
            <person name="Xiao X.J."/>
            <person name="Lau C.P."/>
            <person name="Li Y."/>
            <person name="Huang Z.M."/>
            <person name="Ba J.G."/>
            <person name="Yim A.K."/>
            <person name="Ouyang C.Y."/>
            <person name="Ngai S.M."/>
            <person name="Chan T.F."/>
            <person name="Leung E.L."/>
            <person name="Liu L."/>
            <person name="Liu Z.G."/>
            <person name="Tsui S.K."/>
        </authorList>
    </citation>
    <scope>NUCLEOTIDE SEQUENCE [LARGE SCALE GENOMIC DNA]</scope>
    <source>
        <strain evidence="9">Derp</strain>
    </source>
</reference>
<comment type="function">
    <text evidence="8">Plays an essential role in the assembly of succinate dehydrogenase (SDH), an enzyme complex (also referred to as respiratory complex II) that is a component of both the tricarboxylic acid (TCA) cycle and the mitochondrial electron transport chain, and which couples the oxidation of succinate to fumarate with the reduction of ubiquinone (coenzyme Q) to ubiquinol. Required for flavinylation (covalent attachment of FAD) of the flavoprotein subunit of the SDH catalytic dimer.</text>
</comment>
<keyword evidence="5 8" id="KW-0496">Mitochondrion</keyword>
<keyword evidence="10" id="KW-1185">Reference proteome</keyword>
<dbReference type="Proteomes" id="UP000887458">
    <property type="component" value="Unassembled WGS sequence"/>
</dbReference>
<dbReference type="Pfam" id="PF00378">
    <property type="entry name" value="ECH_1"/>
    <property type="match status" value="1"/>
</dbReference>
<sequence>MSIKYIFNNRQKSIVPLFQTIIRSCYFYPTDTGEGNFEKKHFANRSKNEPLPQKKARLIYQSRKRGMLENDLLLSTFADKYLASMSQEELDMYDRLINTVSNDWDLYYWAVGTKEIPEEYRNSIMDKFSQHVKNVNLFFEMKSTRLFSTIIGNVISQNCRIANDFKSIRLNLLRNYSSAAYTSRYADYEHIQVTAPHDHILHVELNRPDKRNAINRDMFREISECFSDIGADQQCRAVVISGAGKMFCSGIDYMDMLEQMTSMHSSSDAGGREDVAARAKYIRKTIVLLQNSFNSIVKCPKPVIAAIHSGCIGAGVDLISAVDIRYASKDAYFSIREVAVGLAADLGTLQRMPKLIGNDSVMRELAYTARDMQADEAKEIGLLGKVFNDPNSCVQGAIDVARIIASRSPVAVQGTKVALNYSRDHSEKDGLEFMQIWNMCMLQSEDFIIASSSQASKSTEEPPFADF</sequence>
<keyword evidence="4" id="KW-0443">Lipid metabolism</keyword>
<evidence type="ECO:0000313" key="9">
    <source>
        <dbReference type="EMBL" id="KAH9426807.1"/>
    </source>
</evidence>
<dbReference type="HAMAP" id="MF_03057">
    <property type="entry name" value="SDHAF2"/>
    <property type="match status" value="1"/>
</dbReference>
<comment type="pathway">
    <text evidence="1">Lipid metabolism; fatty acid beta-oxidation.</text>
</comment>
<comment type="caution">
    <text evidence="9">The sequence shown here is derived from an EMBL/GenBank/DDBJ whole genome shotgun (WGS) entry which is preliminary data.</text>
</comment>
<evidence type="ECO:0000256" key="5">
    <source>
        <dbReference type="ARBA" id="ARBA00023128"/>
    </source>
</evidence>
<dbReference type="Gene3D" id="1.10.12.10">
    <property type="entry name" value="Lyase 2-enoyl-coa Hydratase, Chain A, domain 2"/>
    <property type="match status" value="1"/>
</dbReference>
<dbReference type="CDD" id="cd06558">
    <property type="entry name" value="crotonase-like"/>
    <property type="match status" value="1"/>
</dbReference>
<dbReference type="InterPro" id="IPR005631">
    <property type="entry name" value="SDH"/>
</dbReference>
<evidence type="ECO:0000256" key="1">
    <source>
        <dbReference type="ARBA" id="ARBA00005005"/>
    </source>
</evidence>
<evidence type="ECO:0000256" key="8">
    <source>
        <dbReference type="HAMAP-Rule" id="MF_03057"/>
    </source>
</evidence>
<dbReference type="InterPro" id="IPR029045">
    <property type="entry name" value="ClpP/crotonase-like_dom_sf"/>
</dbReference>
<dbReference type="InterPro" id="IPR028882">
    <property type="entry name" value="SDHAF2"/>
</dbReference>
<dbReference type="Pfam" id="PF03937">
    <property type="entry name" value="Sdh5"/>
    <property type="match status" value="1"/>
</dbReference>
<reference evidence="9 10" key="2">
    <citation type="journal article" date="2022" name="Mol. Biol. Evol.">
        <title>Comparative Genomics Reveals Insights into the Divergent Evolution of Astigmatic Mites and Household Pest Adaptations.</title>
        <authorList>
            <person name="Xiong Q."/>
            <person name="Wan A.T."/>
            <person name="Liu X."/>
            <person name="Fung C.S."/>
            <person name="Xiao X."/>
            <person name="Malainual N."/>
            <person name="Hou J."/>
            <person name="Wang L."/>
            <person name="Wang M."/>
            <person name="Yang K.Y."/>
            <person name="Cui Y."/>
            <person name="Leung E.L."/>
            <person name="Nong W."/>
            <person name="Shin S.K."/>
            <person name="Au S.W."/>
            <person name="Jeong K.Y."/>
            <person name="Chew F.T."/>
            <person name="Hui J.H."/>
            <person name="Leung T.F."/>
            <person name="Tungtrongchitr A."/>
            <person name="Zhong N."/>
            <person name="Liu Z."/>
            <person name="Tsui S.K."/>
        </authorList>
    </citation>
    <scope>NUCLEOTIDE SEQUENCE [LARGE SCALE GENOMIC DNA]</scope>
    <source>
        <strain evidence="9">Derp</strain>
    </source>
</reference>
<proteinExistence type="inferred from homology"/>
<dbReference type="Gene3D" id="3.90.226.10">
    <property type="entry name" value="2-enoyl-CoA Hydratase, Chain A, domain 1"/>
    <property type="match status" value="1"/>
</dbReference>
<keyword evidence="7" id="KW-0413">Isomerase</keyword>
<evidence type="ECO:0000256" key="6">
    <source>
        <dbReference type="ARBA" id="ARBA00023186"/>
    </source>
</evidence>
<organism evidence="9 10">
    <name type="scientific">Dermatophagoides pteronyssinus</name>
    <name type="common">European house dust mite</name>
    <dbReference type="NCBI Taxonomy" id="6956"/>
    <lineage>
        <taxon>Eukaryota</taxon>
        <taxon>Metazoa</taxon>
        <taxon>Ecdysozoa</taxon>
        <taxon>Arthropoda</taxon>
        <taxon>Chelicerata</taxon>
        <taxon>Arachnida</taxon>
        <taxon>Acari</taxon>
        <taxon>Acariformes</taxon>
        <taxon>Sarcoptiformes</taxon>
        <taxon>Astigmata</taxon>
        <taxon>Psoroptidia</taxon>
        <taxon>Analgoidea</taxon>
        <taxon>Pyroglyphidae</taxon>
        <taxon>Dermatophagoidinae</taxon>
        <taxon>Dermatophagoides</taxon>
    </lineage>
</organism>
<dbReference type="InterPro" id="IPR001753">
    <property type="entry name" value="Enoyl-CoA_hydra/iso"/>
</dbReference>
<dbReference type="InterPro" id="IPR045002">
    <property type="entry name" value="Ech1-like"/>
</dbReference>
<dbReference type="SUPFAM" id="SSF109910">
    <property type="entry name" value="YgfY-like"/>
    <property type="match status" value="1"/>
</dbReference>
<comment type="subcellular location">
    <subcellularLocation>
        <location evidence="8">Mitochondrion matrix</location>
    </subcellularLocation>
</comment>
<dbReference type="Gene3D" id="1.10.150.250">
    <property type="entry name" value="Flavinator of succinate dehydrogenase"/>
    <property type="match status" value="1"/>
</dbReference>
<dbReference type="InterPro" id="IPR014748">
    <property type="entry name" value="Enoyl-CoA_hydra_C"/>
</dbReference>
<dbReference type="SUPFAM" id="SSF52096">
    <property type="entry name" value="ClpP/crotonase"/>
    <property type="match status" value="1"/>
</dbReference>
<comment type="similarity">
    <text evidence="2">Belongs to the enoyl-CoA hydratase/isomerase family.</text>
</comment>
<keyword evidence="3" id="KW-0276">Fatty acid metabolism</keyword>
<evidence type="ECO:0000256" key="2">
    <source>
        <dbReference type="ARBA" id="ARBA00005254"/>
    </source>
</evidence>